<comment type="caution">
    <text evidence="2">The sequence shown here is derived from an EMBL/GenBank/DDBJ whole genome shotgun (WGS) entry which is preliminary data.</text>
</comment>
<accession>A0A2A7MDR2</accession>
<dbReference type="RefSeq" id="WP_058293464.1">
    <property type="nucleotide sequence ID" value="NZ_CAMRXG010000043.1"/>
</dbReference>
<organism evidence="2 3">
    <name type="scientific">Clostridium neonatale</name>
    <dbReference type="NCBI Taxonomy" id="137838"/>
    <lineage>
        <taxon>Bacteria</taxon>
        <taxon>Bacillati</taxon>
        <taxon>Bacillota</taxon>
        <taxon>Clostridia</taxon>
        <taxon>Eubacteriales</taxon>
        <taxon>Clostridiaceae</taxon>
        <taxon>Clostridium</taxon>
    </lineage>
</organism>
<protein>
    <submittedName>
        <fullName evidence="2">Uncharacterized protein</fullName>
    </submittedName>
</protein>
<dbReference type="OrthoDB" id="1876940at2"/>
<keyword evidence="1" id="KW-0175">Coiled coil</keyword>
<reference evidence="2 3" key="1">
    <citation type="submission" date="2017-10" db="EMBL/GenBank/DDBJ databases">
        <title>Effective Description of Clostridium neonatale sp. nov. linked to necrotizing enterocolitis in neonates and a clarification of species assignable to the genus Clostridium (Prazmowski 1880) emend. Lawson and Rainey 2016.</title>
        <authorList>
            <person name="Bernard K."/>
            <person name="Burdz T."/>
            <person name="Wiebe D."/>
            <person name="Balcewich B."/>
            <person name="Alfa M."/>
            <person name="Bernier A.-M."/>
        </authorList>
    </citation>
    <scope>NUCLEOTIDE SEQUENCE [LARGE SCALE GENOMIC DNA]</scope>
    <source>
        <strain evidence="2 3">LCDC99A005</strain>
    </source>
</reference>
<evidence type="ECO:0000256" key="1">
    <source>
        <dbReference type="SAM" id="Coils"/>
    </source>
</evidence>
<feature type="coiled-coil region" evidence="1">
    <location>
        <begin position="833"/>
        <end position="867"/>
    </location>
</feature>
<gene>
    <name evidence="2" type="ORF">CQ394_16620</name>
</gene>
<name>A0A2A7MDR2_9CLOT</name>
<feature type="coiled-coil region" evidence="1">
    <location>
        <begin position="749"/>
        <end position="776"/>
    </location>
</feature>
<dbReference type="EMBL" id="PDCJ01000003">
    <property type="protein sequence ID" value="PEG29563.1"/>
    <property type="molecule type" value="Genomic_DNA"/>
</dbReference>
<dbReference type="STRING" id="137838.GCA_001458595_00503"/>
<dbReference type="AlphaFoldDB" id="A0A2A7MDR2"/>
<keyword evidence="3" id="KW-1185">Reference proteome</keyword>
<evidence type="ECO:0000313" key="3">
    <source>
        <dbReference type="Proteomes" id="UP000220840"/>
    </source>
</evidence>
<sequence length="877" mass="103103">MKKGNFFYLKNTSLSEYYTDIIKAQCASDKYPMITKILLRKIVEDIVRKVAKKYGIYSKENMRNLITSIKYNFNICFPEQICKCINTIRFNGINKENYDIENAKIFNSTDLLKMANRIFIWYIKDIEKVSDFNEDDAVIILPNNLDVSKEELEKTIDDIVSKENQINALRERVIDLANNSQNVSGLNRVVIAIKEEKALLEEKKEYLSEEIKIYEDSILDIESSYESEMKELNTLRSEWDKIQTLISEKEDKLVKVEINNQDFKMLASNFEGNKDEIIKYELLINESLDKLRKGYKNLSILCKEYKDILATITFSYKDEYKNDLIGKESRTRININKEDKLFEEEMIIYFNNIDEANKNVRVLKKILNDQITKQIKYYEFYKGFLNLRGNSLKRLYVLSNKFSVQSILMNTAKNIFGIPDKEGIDEYINKKIEEISDVSDAEIKLHIYYRLINIAKVEVKCVCNRKGFTENLDNIVQKAHEFLKSREWVKGYSDYLKAISIYYLQRITNNIKSNYYNNQIVMQSNLIDDIFNNIKKFNEEEKKYIYQGLNVLVVDEINIRNSISSDIFRFINVLCSMDSKFAYALACGLLFKLYYSNNDLGLEAIITNGSLLKEFLEKRVIVDLFISEGGLSLNKFEAKQEALLPLFVFMVTCADKIIEEFTDLESYNEISDFWILKQQQYNDLIIYEKKSQMSLIKLVNEKKKLELDTEKNSKDYIVMSNKYVKDLDKFKKNVLSSDKIKYLPSYLNYTNLIAQKEEHDQTIDEMKEKLGAIKSAMSTGIWKAQNAKYVNDANINNVEKLLIEEAKRSMHFKNEYQEIIHLQNTIDGINDLTLELKESLKIKEKELKDTKEKLEECRKQIQVIKNIYPDMEASYWV</sequence>
<dbReference type="Proteomes" id="UP000220840">
    <property type="component" value="Unassembled WGS sequence"/>
</dbReference>
<feature type="coiled-coil region" evidence="1">
    <location>
        <begin position="145"/>
        <end position="217"/>
    </location>
</feature>
<evidence type="ECO:0000313" key="2">
    <source>
        <dbReference type="EMBL" id="PEG29563.1"/>
    </source>
</evidence>
<proteinExistence type="predicted"/>